<keyword evidence="4" id="KW-0312">Gluconeogenesis</keyword>
<dbReference type="AlphaFoldDB" id="A0A9P4S4K1"/>
<comment type="subunit">
    <text evidence="2">Homodimer.</text>
</comment>
<dbReference type="InterPro" id="IPR000652">
    <property type="entry name" value="Triosephosphate_isomerase"/>
</dbReference>
<dbReference type="GO" id="GO:0019563">
    <property type="term" value="P:glycerol catabolic process"/>
    <property type="evidence" value="ECO:0007669"/>
    <property type="project" value="TreeGrafter"/>
</dbReference>
<sequence>MPPVPPLERRIVGTSLKMYFSPSRTLSYTKNIASLAPLAAASNVDLFLIPDFLNLTSCASILSSTPDPVLLGAQDTYFEDYGAFTGEVSPQSLKDIGVSIVELGHAERRRLFGETDGNIAKKAAAVVRNGMIPLICVGEVSAPSSGPASAAVGMAVRECRTQMLSALAAIPDGSEVIFAYEPVWAIGASEPAGKDHVVAVTKELRRICGERKGRVRILYGGSAGPGTFENLKEGVDGLFLGRFAHEVGNLEKVIEEMKRT</sequence>
<dbReference type="PANTHER" id="PTHR21139">
    <property type="entry name" value="TRIOSEPHOSPHATE ISOMERASE"/>
    <property type="match status" value="1"/>
</dbReference>
<dbReference type="Proteomes" id="UP000799429">
    <property type="component" value="Unassembled WGS sequence"/>
</dbReference>
<proteinExistence type="inferred from homology"/>
<keyword evidence="3 4" id="KW-0413">Isomerase</keyword>
<dbReference type="GO" id="GO:0006094">
    <property type="term" value="P:gluconeogenesis"/>
    <property type="evidence" value="ECO:0007669"/>
    <property type="project" value="UniProtKB-KW"/>
</dbReference>
<dbReference type="InterPro" id="IPR035990">
    <property type="entry name" value="TIM_sf"/>
</dbReference>
<dbReference type="PROSITE" id="PS51440">
    <property type="entry name" value="TIM_2"/>
    <property type="match status" value="1"/>
</dbReference>
<dbReference type="OrthoDB" id="6715177at2759"/>
<evidence type="ECO:0000256" key="4">
    <source>
        <dbReference type="RuleBase" id="RU363013"/>
    </source>
</evidence>
<evidence type="ECO:0000256" key="3">
    <source>
        <dbReference type="ARBA" id="ARBA00023235"/>
    </source>
</evidence>
<reference evidence="5" key="1">
    <citation type="journal article" date="2020" name="Stud. Mycol.">
        <title>101 Dothideomycetes genomes: a test case for predicting lifestyles and emergence of pathogens.</title>
        <authorList>
            <person name="Haridas S."/>
            <person name="Albert R."/>
            <person name="Binder M."/>
            <person name="Bloem J."/>
            <person name="Labutti K."/>
            <person name="Salamov A."/>
            <person name="Andreopoulos B."/>
            <person name="Baker S."/>
            <person name="Barry K."/>
            <person name="Bills G."/>
            <person name="Bluhm B."/>
            <person name="Cannon C."/>
            <person name="Castanera R."/>
            <person name="Culley D."/>
            <person name="Daum C."/>
            <person name="Ezra D."/>
            <person name="Gonzalez J."/>
            <person name="Henrissat B."/>
            <person name="Kuo A."/>
            <person name="Liang C."/>
            <person name="Lipzen A."/>
            <person name="Lutzoni F."/>
            <person name="Magnuson J."/>
            <person name="Mondo S."/>
            <person name="Nolan M."/>
            <person name="Ohm R."/>
            <person name="Pangilinan J."/>
            <person name="Park H.-J."/>
            <person name="Ramirez L."/>
            <person name="Alfaro M."/>
            <person name="Sun H."/>
            <person name="Tritt A."/>
            <person name="Yoshinaga Y."/>
            <person name="Zwiers L.-H."/>
            <person name="Turgeon B."/>
            <person name="Goodwin S."/>
            <person name="Spatafora J."/>
            <person name="Crous P."/>
            <person name="Grigoriev I."/>
        </authorList>
    </citation>
    <scope>NUCLEOTIDE SEQUENCE</scope>
    <source>
        <strain evidence="5">CBS 101060</strain>
    </source>
</reference>
<comment type="pathway">
    <text evidence="4">Carbohydrate degradation; glycolysis; D-glyceraldehyde 3-phosphate from glycerone phosphate: step 1/1.</text>
</comment>
<evidence type="ECO:0000256" key="2">
    <source>
        <dbReference type="ARBA" id="ARBA00011738"/>
    </source>
</evidence>
<dbReference type="SUPFAM" id="SSF51351">
    <property type="entry name" value="Triosephosphate isomerase (TIM)"/>
    <property type="match status" value="1"/>
</dbReference>
<evidence type="ECO:0000313" key="5">
    <source>
        <dbReference type="EMBL" id="KAF2836056.1"/>
    </source>
</evidence>
<accession>A0A9P4S4K1</accession>
<comment type="pathway">
    <text evidence="4">Carbohydrate biosynthesis; gluconeogenesis.</text>
</comment>
<dbReference type="GO" id="GO:0005829">
    <property type="term" value="C:cytosol"/>
    <property type="evidence" value="ECO:0007669"/>
    <property type="project" value="TreeGrafter"/>
</dbReference>
<dbReference type="EC" id="5.3.1.1" evidence="4"/>
<dbReference type="CDD" id="cd00311">
    <property type="entry name" value="TIM"/>
    <property type="match status" value="1"/>
</dbReference>
<keyword evidence="4" id="KW-0324">Glycolysis</keyword>
<dbReference type="Gene3D" id="3.20.20.70">
    <property type="entry name" value="Aldolase class I"/>
    <property type="match status" value="1"/>
</dbReference>
<evidence type="ECO:0000313" key="6">
    <source>
        <dbReference type="Proteomes" id="UP000799429"/>
    </source>
</evidence>
<dbReference type="PANTHER" id="PTHR21139:SF2">
    <property type="entry name" value="TRIOSEPHOSPHATE ISOMERASE"/>
    <property type="match status" value="1"/>
</dbReference>
<comment type="caution">
    <text evidence="5">The sequence shown here is derived from an EMBL/GenBank/DDBJ whole genome shotgun (WGS) entry which is preliminary data.</text>
</comment>
<dbReference type="GO" id="GO:0046166">
    <property type="term" value="P:glyceraldehyde-3-phosphate biosynthetic process"/>
    <property type="evidence" value="ECO:0007669"/>
    <property type="project" value="TreeGrafter"/>
</dbReference>
<name>A0A9P4S4K1_9PEZI</name>
<keyword evidence="6" id="KW-1185">Reference proteome</keyword>
<comment type="catalytic activity">
    <reaction evidence="4">
        <text>D-glyceraldehyde 3-phosphate = dihydroxyacetone phosphate</text>
        <dbReference type="Rhea" id="RHEA:18585"/>
        <dbReference type="ChEBI" id="CHEBI:57642"/>
        <dbReference type="ChEBI" id="CHEBI:59776"/>
        <dbReference type="EC" id="5.3.1.1"/>
    </reaction>
</comment>
<gene>
    <name evidence="5" type="ORF">M501DRAFT_997283</name>
</gene>
<dbReference type="EMBL" id="MU006105">
    <property type="protein sequence ID" value="KAF2836056.1"/>
    <property type="molecule type" value="Genomic_DNA"/>
</dbReference>
<comment type="similarity">
    <text evidence="1 4">Belongs to the triosephosphate isomerase family.</text>
</comment>
<dbReference type="GO" id="GO:0004807">
    <property type="term" value="F:triose-phosphate isomerase activity"/>
    <property type="evidence" value="ECO:0007669"/>
    <property type="project" value="UniProtKB-EC"/>
</dbReference>
<dbReference type="GO" id="GO:0006096">
    <property type="term" value="P:glycolytic process"/>
    <property type="evidence" value="ECO:0007669"/>
    <property type="project" value="UniProtKB-KW"/>
</dbReference>
<protein>
    <recommendedName>
        <fullName evidence="4">Triosephosphate isomerase</fullName>
        <ecNumber evidence="4">5.3.1.1</ecNumber>
    </recommendedName>
</protein>
<evidence type="ECO:0000256" key="1">
    <source>
        <dbReference type="ARBA" id="ARBA00007422"/>
    </source>
</evidence>
<organism evidence="5 6">
    <name type="scientific">Patellaria atrata CBS 101060</name>
    <dbReference type="NCBI Taxonomy" id="1346257"/>
    <lineage>
        <taxon>Eukaryota</taxon>
        <taxon>Fungi</taxon>
        <taxon>Dikarya</taxon>
        <taxon>Ascomycota</taxon>
        <taxon>Pezizomycotina</taxon>
        <taxon>Dothideomycetes</taxon>
        <taxon>Dothideomycetes incertae sedis</taxon>
        <taxon>Patellariales</taxon>
        <taxon>Patellariaceae</taxon>
        <taxon>Patellaria</taxon>
    </lineage>
</organism>
<dbReference type="Pfam" id="PF00121">
    <property type="entry name" value="TIM"/>
    <property type="match status" value="1"/>
</dbReference>
<dbReference type="InterPro" id="IPR013785">
    <property type="entry name" value="Aldolase_TIM"/>
</dbReference>